<proteinExistence type="predicted"/>
<keyword evidence="2" id="KW-1185">Reference proteome</keyword>
<evidence type="ECO:0000313" key="1">
    <source>
        <dbReference type="EMBL" id="MCT8389588.1"/>
    </source>
</evidence>
<sequence length="77" mass="8211">MNMTVVSQQGNFVNDVLTLQYYTVSFDAGDFPDHMAGTLQVTPDDGVSLASTQDEVKAAAQAKITKMIEAEATPTAN</sequence>
<dbReference type="Proteomes" id="UP001525857">
    <property type="component" value="Unassembled WGS sequence"/>
</dbReference>
<name>A0ABT2NW32_9LACO</name>
<gene>
    <name evidence="1" type="ORF">D0501_05810</name>
</gene>
<protein>
    <submittedName>
        <fullName evidence="1">Uncharacterized protein</fullName>
    </submittedName>
</protein>
<dbReference type="EMBL" id="QVOV01000008">
    <property type="protein sequence ID" value="MCT8389588.1"/>
    <property type="molecule type" value="Genomic_DNA"/>
</dbReference>
<comment type="caution">
    <text evidence="1">The sequence shown here is derived from an EMBL/GenBank/DDBJ whole genome shotgun (WGS) entry which is preliminary data.</text>
</comment>
<accession>A0ABT2NW32</accession>
<evidence type="ECO:0000313" key="2">
    <source>
        <dbReference type="Proteomes" id="UP001525857"/>
    </source>
</evidence>
<organism evidence="1 2">
    <name type="scientific">Leuconostoc holzapfelii</name>
    <dbReference type="NCBI Taxonomy" id="434464"/>
    <lineage>
        <taxon>Bacteria</taxon>
        <taxon>Bacillati</taxon>
        <taxon>Bacillota</taxon>
        <taxon>Bacilli</taxon>
        <taxon>Lactobacillales</taxon>
        <taxon>Lactobacillaceae</taxon>
        <taxon>Leuconostoc</taxon>
    </lineage>
</organism>
<reference evidence="1 2" key="1">
    <citation type="submission" date="2018-08" db="EMBL/GenBank/DDBJ databases">
        <title>Draft genome sequences of Leuconostoc spp. and Weissella spp. with biocontrol potential.</title>
        <authorList>
            <person name="Lo R."/>
            <person name="Ho V.T.T."/>
            <person name="Turner M.S."/>
        </authorList>
    </citation>
    <scope>NUCLEOTIDE SEQUENCE [LARGE SCALE GENOMIC DNA]</scope>
    <source>
        <strain evidence="1 2">733</strain>
    </source>
</reference>